<evidence type="ECO:0000259" key="7">
    <source>
        <dbReference type="Pfam" id="PF05827"/>
    </source>
</evidence>
<dbReference type="GO" id="GO:0033176">
    <property type="term" value="C:proton-transporting V-type ATPase complex"/>
    <property type="evidence" value="ECO:0007669"/>
    <property type="project" value="TreeGrafter"/>
</dbReference>
<dbReference type="GO" id="GO:0030641">
    <property type="term" value="P:regulation of cellular pH"/>
    <property type="evidence" value="ECO:0007669"/>
    <property type="project" value="TreeGrafter"/>
</dbReference>
<feature type="domain" description="V-type proton ATPase subunit S1/VOA1 transmembrane" evidence="8">
    <location>
        <begin position="131"/>
        <end position="169"/>
    </location>
</feature>
<comment type="similarity">
    <text evidence="2">Belongs to the vacuolar ATPase subunit S1 family.</text>
</comment>
<dbReference type="Proteomes" id="UP000694421">
    <property type="component" value="Unplaced"/>
</dbReference>
<evidence type="ECO:0000259" key="8">
    <source>
        <dbReference type="Pfam" id="PF20520"/>
    </source>
</evidence>
<dbReference type="InterPro" id="IPR046755">
    <property type="entry name" value="VAS1_LD"/>
</dbReference>
<feature type="transmembrane region" description="Helical" evidence="6">
    <location>
        <begin position="136"/>
        <end position="159"/>
    </location>
</feature>
<dbReference type="Pfam" id="PF20520">
    <property type="entry name" value="Ac45-VOA1_TM"/>
    <property type="match status" value="1"/>
</dbReference>
<reference evidence="9" key="2">
    <citation type="submission" date="2025-09" db="UniProtKB">
        <authorList>
            <consortium name="Ensembl"/>
        </authorList>
    </citation>
    <scope>IDENTIFICATION</scope>
</reference>
<keyword evidence="10" id="KW-1185">Reference proteome</keyword>
<dbReference type="AlphaFoldDB" id="A0A8D0C197"/>
<dbReference type="GO" id="GO:0001671">
    <property type="term" value="F:ATPase activator activity"/>
    <property type="evidence" value="ECO:0007669"/>
    <property type="project" value="TreeGrafter"/>
</dbReference>
<keyword evidence="3 6" id="KW-0812">Transmembrane</keyword>
<comment type="subcellular location">
    <subcellularLocation>
        <location evidence="1">Membrane</location>
        <topology evidence="1">Single-pass membrane protein</topology>
    </subcellularLocation>
</comment>
<reference evidence="9" key="1">
    <citation type="submission" date="2025-08" db="UniProtKB">
        <authorList>
            <consortium name="Ensembl"/>
        </authorList>
    </citation>
    <scope>IDENTIFICATION</scope>
</reference>
<keyword evidence="4 6" id="KW-1133">Transmembrane helix</keyword>
<evidence type="ECO:0000256" key="2">
    <source>
        <dbReference type="ARBA" id="ARBA00009037"/>
    </source>
</evidence>
<keyword evidence="5 6" id="KW-0472">Membrane</keyword>
<dbReference type="Ensembl" id="ENSSMRT00000018208.1">
    <property type="protein sequence ID" value="ENSSMRP00000015600.1"/>
    <property type="gene ID" value="ENSSMRG00000012131.1"/>
</dbReference>
<accession>A0A8D0C197</accession>
<dbReference type="PANTHER" id="PTHR12471">
    <property type="entry name" value="VACUOLAR ATP SYNTHASE SUBUNIT S1"/>
    <property type="match status" value="1"/>
</dbReference>
<dbReference type="Pfam" id="PF05827">
    <property type="entry name" value="VAS1_LD"/>
    <property type="match status" value="1"/>
</dbReference>
<sequence>KNPLQKERKSCSLQKLYFNEAVSYSLSAGSLILTFVTRKYNYCSGRNWFTLDLVQILQDDRKAAEFKVAIMSGPAEYSFHCQLVGTSKDFGVVLLPNNTEAEEWEVVISDFQIQAYNVKDNRFSYASDCTTFFTPAIWMGLVTSLVLLLILTFGIHMIVNLTTNNRFDDRNGPALSVPQAD</sequence>
<evidence type="ECO:0000256" key="1">
    <source>
        <dbReference type="ARBA" id="ARBA00004167"/>
    </source>
</evidence>
<evidence type="ECO:0000313" key="10">
    <source>
        <dbReference type="Proteomes" id="UP000694421"/>
    </source>
</evidence>
<evidence type="ECO:0000256" key="6">
    <source>
        <dbReference type="SAM" id="Phobius"/>
    </source>
</evidence>
<dbReference type="Gene3D" id="2.40.160.110">
    <property type="match status" value="1"/>
</dbReference>
<name>A0A8D0C197_SALMN</name>
<evidence type="ECO:0000313" key="9">
    <source>
        <dbReference type="Ensembl" id="ENSSMRP00000015600.1"/>
    </source>
</evidence>
<dbReference type="InterPro" id="IPR046756">
    <property type="entry name" value="VAS1/VOA1_TM"/>
</dbReference>
<feature type="domain" description="V-type proton ATPase subunit S1 luminal" evidence="7">
    <location>
        <begin position="30"/>
        <end position="115"/>
    </location>
</feature>
<evidence type="ECO:0000256" key="3">
    <source>
        <dbReference type="ARBA" id="ARBA00022692"/>
    </source>
</evidence>
<dbReference type="InterPro" id="IPR008388">
    <property type="entry name" value="Ac45_acc_su"/>
</dbReference>
<dbReference type="PANTHER" id="PTHR12471:SF6">
    <property type="entry name" value="ATPASE H+ TRANSPORTING ACCESSORY PROTEIN 1"/>
    <property type="match status" value="1"/>
</dbReference>
<protein>
    <submittedName>
        <fullName evidence="9">Uncharacterized protein</fullName>
    </submittedName>
</protein>
<organism evidence="9 10">
    <name type="scientific">Salvator merianae</name>
    <name type="common">Argentine black and white tegu</name>
    <name type="synonym">Tupinambis merianae</name>
    <dbReference type="NCBI Taxonomy" id="96440"/>
    <lineage>
        <taxon>Eukaryota</taxon>
        <taxon>Metazoa</taxon>
        <taxon>Chordata</taxon>
        <taxon>Craniata</taxon>
        <taxon>Vertebrata</taxon>
        <taxon>Euteleostomi</taxon>
        <taxon>Lepidosauria</taxon>
        <taxon>Squamata</taxon>
        <taxon>Bifurcata</taxon>
        <taxon>Unidentata</taxon>
        <taxon>Episquamata</taxon>
        <taxon>Laterata</taxon>
        <taxon>Teiioidea</taxon>
        <taxon>Teiidae</taxon>
        <taxon>Salvator</taxon>
    </lineage>
</organism>
<dbReference type="GeneTree" id="ENSGT00940000166287"/>
<evidence type="ECO:0000256" key="5">
    <source>
        <dbReference type="ARBA" id="ARBA00023136"/>
    </source>
</evidence>
<proteinExistence type="inferred from homology"/>
<dbReference type="OMA" id="KSWDVFI"/>
<evidence type="ECO:0000256" key="4">
    <source>
        <dbReference type="ARBA" id="ARBA00022989"/>
    </source>
</evidence>